<name>Q4RY16_TETNG</name>
<evidence type="ECO:0000313" key="1">
    <source>
        <dbReference type="EMBL" id="CAG06716.1"/>
    </source>
</evidence>
<comment type="caution">
    <text evidence="1">The sequence shown here is derived from an EMBL/GenBank/DDBJ whole genome shotgun (WGS) entry which is preliminary data.</text>
</comment>
<proteinExistence type="predicted"/>
<accession>Q4RY16</accession>
<protein>
    <submittedName>
        <fullName evidence="1">(spotted green pufferfish) hypothetical protein</fullName>
    </submittedName>
</protein>
<reference evidence="1" key="1">
    <citation type="journal article" date="2004" name="Nature">
        <title>Genome duplication in the teleost fish Tetraodon nigroviridis reveals the early vertebrate proto-karyotype.</title>
        <authorList>
            <person name="Jaillon O."/>
            <person name="Aury J.-M."/>
            <person name="Brunet F."/>
            <person name="Petit J.-L."/>
            <person name="Stange-Thomann N."/>
            <person name="Mauceli E."/>
            <person name="Bouneau L."/>
            <person name="Fischer C."/>
            <person name="Ozouf-Costaz C."/>
            <person name="Bernot A."/>
            <person name="Nicaud S."/>
            <person name="Jaffe D."/>
            <person name="Fisher S."/>
            <person name="Lutfalla G."/>
            <person name="Dossat C."/>
            <person name="Segurens B."/>
            <person name="Dasilva C."/>
            <person name="Salanoubat M."/>
            <person name="Levy M."/>
            <person name="Boudet N."/>
            <person name="Castellano S."/>
            <person name="Anthouard V."/>
            <person name="Jubin C."/>
            <person name="Castelli V."/>
            <person name="Katinka M."/>
            <person name="Vacherie B."/>
            <person name="Biemont C."/>
            <person name="Skalli Z."/>
            <person name="Cattolico L."/>
            <person name="Poulain J."/>
            <person name="De Berardinis V."/>
            <person name="Cruaud C."/>
            <person name="Duprat S."/>
            <person name="Brottier P."/>
            <person name="Coutanceau J.-P."/>
            <person name="Gouzy J."/>
            <person name="Parra G."/>
            <person name="Lardier G."/>
            <person name="Chapple C."/>
            <person name="McKernan K.J."/>
            <person name="McEwan P."/>
            <person name="Bosak S."/>
            <person name="Kellis M."/>
            <person name="Volff J.-N."/>
            <person name="Guigo R."/>
            <person name="Zody M.C."/>
            <person name="Mesirov J."/>
            <person name="Lindblad-Toh K."/>
            <person name="Birren B."/>
            <person name="Nusbaum C."/>
            <person name="Kahn D."/>
            <person name="Robinson-Rechavi M."/>
            <person name="Laudet V."/>
            <person name="Schachter V."/>
            <person name="Quetier F."/>
            <person name="Saurin W."/>
            <person name="Scarpelli C."/>
            <person name="Wincker P."/>
            <person name="Lander E.S."/>
            <person name="Weissenbach J."/>
            <person name="Roest Crollius H."/>
        </authorList>
    </citation>
    <scope>NUCLEOTIDE SEQUENCE [LARGE SCALE GENOMIC DNA]</scope>
</reference>
<dbReference type="EMBL" id="CAAE01014978">
    <property type="protein sequence ID" value="CAG06716.1"/>
    <property type="molecule type" value="Genomic_DNA"/>
</dbReference>
<dbReference type="AlphaFoldDB" id="Q4RY16"/>
<sequence>MECDFWRQGKLELEDQTELAHLGHLRISVKSRPMLKKLTLENSYTVGSHNETTGPSLKSRGRKTTLSSHLTVGCCFSPEEHALLNLLLFCQETGHGVTIQLINQVIDCHPSHKEDCKFKPGTDFKKHFMTVSTKCLRAPESALRNAFSYPTCTQAIETISSPDFALVQLTSLKIDMYCARIHLKLRRMPPVTWGASWDDNLHSPGLVFNKRPQVTENDEWSARPPTFTPKLEWCDIDLDKLGVVGASALTRNPSILPRGPYVLYSSLKQCK</sequence>
<dbReference type="KEGG" id="tng:GSTEN00027194G001"/>
<gene>
    <name evidence="1" type="ORF">GSTENG00027194001</name>
</gene>
<organism evidence="1">
    <name type="scientific">Tetraodon nigroviridis</name>
    <name type="common">Spotted green pufferfish</name>
    <name type="synonym">Chelonodon nigroviridis</name>
    <dbReference type="NCBI Taxonomy" id="99883"/>
    <lineage>
        <taxon>Eukaryota</taxon>
        <taxon>Metazoa</taxon>
        <taxon>Chordata</taxon>
        <taxon>Craniata</taxon>
        <taxon>Vertebrata</taxon>
        <taxon>Euteleostomi</taxon>
        <taxon>Actinopterygii</taxon>
        <taxon>Neopterygii</taxon>
        <taxon>Teleostei</taxon>
        <taxon>Neoteleostei</taxon>
        <taxon>Acanthomorphata</taxon>
        <taxon>Eupercaria</taxon>
        <taxon>Tetraodontiformes</taxon>
        <taxon>Tetradontoidea</taxon>
        <taxon>Tetraodontidae</taxon>
        <taxon>Tetraodon</taxon>
    </lineage>
</organism>
<reference evidence="1" key="2">
    <citation type="submission" date="2004-02" db="EMBL/GenBank/DDBJ databases">
        <authorList>
            <consortium name="Genoscope"/>
            <consortium name="Whitehead Institute Centre for Genome Research"/>
        </authorList>
    </citation>
    <scope>NUCLEOTIDE SEQUENCE</scope>
</reference>